<dbReference type="KEGG" id="mbry:B1812_07735"/>
<evidence type="ECO:0000256" key="2">
    <source>
        <dbReference type="SAM" id="Phobius"/>
    </source>
</evidence>
<feature type="transmembrane region" description="Helical" evidence="2">
    <location>
        <begin position="333"/>
        <end position="354"/>
    </location>
</feature>
<gene>
    <name evidence="3" type="ORF">B1812_07735</name>
</gene>
<feature type="transmembrane region" description="Helical" evidence="2">
    <location>
        <begin position="191"/>
        <end position="214"/>
    </location>
</feature>
<feature type="transmembrane region" description="Helical" evidence="2">
    <location>
        <begin position="110"/>
        <end position="127"/>
    </location>
</feature>
<feature type="transmembrane region" description="Helical" evidence="2">
    <location>
        <begin position="72"/>
        <end position="90"/>
    </location>
</feature>
<feature type="transmembrane region" description="Helical" evidence="2">
    <location>
        <begin position="12"/>
        <end position="35"/>
    </location>
</feature>
<feature type="transmembrane region" description="Helical" evidence="2">
    <location>
        <begin position="305"/>
        <end position="327"/>
    </location>
</feature>
<accession>A0A1W6MTQ1</accession>
<feature type="transmembrane region" description="Helical" evidence="2">
    <location>
        <begin position="226"/>
        <end position="251"/>
    </location>
</feature>
<dbReference type="AlphaFoldDB" id="A0A1W6MTQ1"/>
<evidence type="ECO:0000256" key="1">
    <source>
        <dbReference type="SAM" id="MobiDB-lite"/>
    </source>
</evidence>
<evidence type="ECO:0000313" key="3">
    <source>
        <dbReference type="EMBL" id="ARN80980.1"/>
    </source>
</evidence>
<evidence type="ECO:0000313" key="4">
    <source>
        <dbReference type="Proteomes" id="UP000193978"/>
    </source>
</evidence>
<keyword evidence="2" id="KW-1133">Transmembrane helix</keyword>
<protein>
    <recommendedName>
        <fullName evidence="5">PNPLA domain-containing protein</fullName>
    </recommendedName>
</protein>
<sequence length="913" mass="98860">MTELPRSSQVGKVFWGSLLAIFLLCGSALISFKIWPPTAAGIYAAFVTWLCAVAFLALLLRGVSKAHDLLRALGAMWRPVVLVLAAAWLLFVNDQGRDLGVSLMGENQPWRIGFLFLALVYWATNNWHTARLGLNGAVASGALPHPTGDERWLYWPPRLLGVCAHLFAAINLSLAAWALPEAAWGDDLLRWLAWTAPLAIILATAIVWTVDYLMFSQRSERDLALLARWLLWGAVIGETLLLGGLVIIAFRRTVPHGFVPATIAISGSAFVFLFLISWLRRKKPIGAIATEKMRNEDELRERREIVSFTIGLFAVAVAVAAAVWFSPTHIGRFFGSMVVAYFAFGAVLAAVNFFELAVDFAVEKQIFGAGANKRVVLGYTIAFVLVLGLANAVLRPFHRVRLCDGQNCVVSRTPPEFSFVASPQDRMTVQEAAQAWYEQARTAYGELHAGEPVPMVIVATAGGGIRAAYWTATVLEKLEKDLEPSGGLSPYLFAISGVSGGSVGAAVYSASLAARAEGLKPHATEFLADDFLAPALATWIFVDAPSQILPDFGQGDRGVALEQSFEHASKGFLARPFLSFFPDRATTSKTWRPILLLNGTHEETGRRIIAGHVKIERDVFVDSLDELHMLGSDVRASTAAHNSARFTYVSPAGDLGRGSGSVIDGGYFENYGALSALELARAARVALKDKSPGVKLVILMISSDPGLDETRTLVRIKEAQKGGKCLLSNAEREHPPTPPGEASTDAKRVGDPANYLSLDPVQVENAYINEFSAPFQGLVHVREAHGTRAAAELAAEICAEFDDLLKPAVTNSSGAPSPQARLAKTFANSKEMLVTQSTPVTATLQAPYFAHMAMCRAHKDGAPLPVQAPLGWVLSESTREAFVPLLHECGNKQELEQLEVSLGKAMETTDRSH</sequence>
<keyword evidence="2" id="KW-0812">Transmembrane</keyword>
<dbReference type="SUPFAM" id="SSF52151">
    <property type="entry name" value="FabD/lysophospholipase-like"/>
    <property type="match status" value="1"/>
</dbReference>
<feature type="transmembrane region" description="Helical" evidence="2">
    <location>
        <begin position="375"/>
        <end position="394"/>
    </location>
</feature>
<organism evidence="3 4">
    <name type="scientific">Methylocystis bryophila</name>
    <dbReference type="NCBI Taxonomy" id="655015"/>
    <lineage>
        <taxon>Bacteria</taxon>
        <taxon>Pseudomonadati</taxon>
        <taxon>Pseudomonadota</taxon>
        <taxon>Alphaproteobacteria</taxon>
        <taxon>Hyphomicrobiales</taxon>
        <taxon>Methylocystaceae</taxon>
        <taxon>Methylocystis</taxon>
    </lineage>
</organism>
<dbReference type="STRING" id="655015.B1812_07735"/>
<dbReference type="EMBL" id="CP019948">
    <property type="protein sequence ID" value="ARN80980.1"/>
    <property type="molecule type" value="Genomic_DNA"/>
</dbReference>
<name>A0A1W6MTQ1_9HYPH</name>
<dbReference type="InterPro" id="IPR016035">
    <property type="entry name" value="Acyl_Trfase/lysoPLipase"/>
</dbReference>
<feature type="transmembrane region" description="Helical" evidence="2">
    <location>
        <begin position="257"/>
        <end position="279"/>
    </location>
</feature>
<reference evidence="3 4" key="1">
    <citation type="submission" date="2017-02" db="EMBL/GenBank/DDBJ databases">
        <authorList>
            <person name="Peterson S.W."/>
        </authorList>
    </citation>
    <scope>NUCLEOTIDE SEQUENCE [LARGE SCALE GENOMIC DNA]</scope>
    <source>
        <strain evidence="3 4">S285</strain>
    </source>
</reference>
<feature type="transmembrane region" description="Helical" evidence="2">
    <location>
        <begin position="41"/>
        <end position="60"/>
    </location>
</feature>
<proteinExistence type="predicted"/>
<feature type="region of interest" description="Disordered" evidence="1">
    <location>
        <begin position="728"/>
        <end position="747"/>
    </location>
</feature>
<keyword evidence="2" id="KW-0472">Membrane</keyword>
<dbReference type="Gene3D" id="3.40.1090.10">
    <property type="entry name" value="Cytosolic phospholipase A2 catalytic domain"/>
    <property type="match status" value="1"/>
</dbReference>
<keyword evidence="4" id="KW-1185">Reference proteome</keyword>
<feature type="transmembrane region" description="Helical" evidence="2">
    <location>
        <begin position="159"/>
        <end position="179"/>
    </location>
</feature>
<evidence type="ECO:0008006" key="5">
    <source>
        <dbReference type="Google" id="ProtNLM"/>
    </source>
</evidence>
<dbReference type="Proteomes" id="UP000193978">
    <property type="component" value="Chromosome"/>
</dbReference>